<reference evidence="3" key="1">
    <citation type="journal article" date="2019" name="Int. J. Syst. Evol. Microbiol.">
        <title>The Global Catalogue of Microorganisms (GCM) 10K type strain sequencing project: providing services to taxonomists for standard genome sequencing and annotation.</title>
        <authorList>
            <consortium name="The Broad Institute Genomics Platform"/>
            <consortium name="The Broad Institute Genome Sequencing Center for Infectious Disease"/>
            <person name="Wu L."/>
            <person name="Ma J."/>
        </authorList>
    </citation>
    <scope>NUCLEOTIDE SEQUENCE [LARGE SCALE GENOMIC DNA]</scope>
    <source>
        <strain evidence="3">KCTC 42182</strain>
    </source>
</reference>
<accession>A0ABV7VAU3</accession>
<dbReference type="InterPro" id="IPR009922">
    <property type="entry name" value="DUF1457"/>
</dbReference>
<proteinExistence type="predicted"/>
<comment type="caution">
    <text evidence="2">The sequence shown here is derived from an EMBL/GenBank/DDBJ whole genome shotgun (WGS) entry which is preliminary data.</text>
</comment>
<feature type="region of interest" description="Disordered" evidence="1">
    <location>
        <begin position="159"/>
        <end position="178"/>
    </location>
</feature>
<dbReference type="EMBL" id="JBHRYJ010000001">
    <property type="protein sequence ID" value="MFC3674568.1"/>
    <property type="molecule type" value="Genomic_DNA"/>
</dbReference>
<dbReference type="RefSeq" id="WP_379721778.1">
    <property type="nucleotide sequence ID" value="NZ_JBHRYJ010000001.1"/>
</dbReference>
<gene>
    <name evidence="2" type="ORF">ACFOOQ_03375</name>
</gene>
<keyword evidence="3" id="KW-1185">Reference proteome</keyword>
<name>A0ABV7VAU3_9PROT</name>
<evidence type="ECO:0000313" key="3">
    <source>
        <dbReference type="Proteomes" id="UP001595711"/>
    </source>
</evidence>
<dbReference type="Pfam" id="PF07310">
    <property type="entry name" value="PAS_5"/>
    <property type="match status" value="1"/>
</dbReference>
<dbReference type="Proteomes" id="UP001595711">
    <property type="component" value="Unassembled WGS sequence"/>
</dbReference>
<protein>
    <submittedName>
        <fullName evidence="2">PAS domain-containing protein</fullName>
    </submittedName>
</protein>
<organism evidence="2 3">
    <name type="scientific">Ferrovibrio xuzhouensis</name>
    <dbReference type="NCBI Taxonomy" id="1576914"/>
    <lineage>
        <taxon>Bacteria</taxon>
        <taxon>Pseudomonadati</taxon>
        <taxon>Pseudomonadota</taxon>
        <taxon>Alphaproteobacteria</taxon>
        <taxon>Rhodospirillales</taxon>
        <taxon>Rhodospirillaceae</taxon>
        <taxon>Ferrovibrio</taxon>
    </lineage>
</organism>
<sequence length="178" mass="19757">MLELNRATHLLQQGYRYWDAKRAGRPMPARGDINPAEIPALLPHVVLLEVLREAPSGNTTGAPLDFRYRLMGGAVEAHLTMRYTGLRMSEIPHQKPPSRMWQNFSTVVETARPLVTQVPYIGQHKDFLAAQDLIAPLSEDGRTVTMLFNLVDFLPRHGLGPVPAETPQPVPRPGKGAP</sequence>
<evidence type="ECO:0000256" key="1">
    <source>
        <dbReference type="SAM" id="MobiDB-lite"/>
    </source>
</evidence>
<evidence type="ECO:0000313" key="2">
    <source>
        <dbReference type="EMBL" id="MFC3674568.1"/>
    </source>
</evidence>